<dbReference type="InterPro" id="IPR042522">
    <property type="entry name" value="Atg7_N_1"/>
</dbReference>
<dbReference type="GO" id="GO:0019779">
    <property type="term" value="F:Atg8 activating enzyme activity"/>
    <property type="evidence" value="ECO:0007669"/>
    <property type="project" value="TreeGrafter"/>
</dbReference>
<dbReference type="InterPro" id="IPR032197">
    <property type="entry name" value="Atg7_N"/>
</dbReference>
<evidence type="ECO:0000259" key="10">
    <source>
        <dbReference type="Pfam" id="PF16420"/>
    </source>
</evidence>
<keyword evidence="4" id="KW-0813">Transport</keyword>
<dbReference type="Gene3D" id="3.40.140.70">
    <property type="entry name" value="Ubiquitin-like modifier-activating enzyme ATG7 N-terminal domain"/>
    <property type="match status" value="1"/>
</dbReference>
<evidence type="ECO:0000256" key="7">
    <source>
        <dbReference type="ARBA" id="ARBA00029897"/>
    </source>
</evidence>
<protein>
    <recommendedName>
        <fullName evidence="2">Ubiquitin-like modifier-activating enzyme ATG7</fullName>
    </recommendedName>
    <alternativeName>
        <fullName evidence="7 9">ATG12-activating enzyme E1 ATG7</fullName>
    </alternativeName>
    <alternativeName>
        <fullName evidence="8">Autophagy-related protein 7</fullName>
    </alternativeName>
    <alternativeName>
        <fullName evidence="3">Ubiquitin-like modifier-activating enzyme atg7</fullName>
    </alternativeName>
</protein>
<evidence type="ECO:0000256" key="9">
    <source>
        <dbReference type="ARBA" id="ARBA00032823"/>
    </source>
</evidence>
<dbReference type="Gene3D" id="3.40.50.720">
    <property type="entry name" value="NAD(P)-binding Rossmann-like Domain"/>
    <property type="match status" value="1"/>
</dbReference>
<feature type="domain" description="Ubiquitin-like modifier-activating enzyme Atg7 N-terminal" evidence="10">
    <location>
        <begin position="4"/>
        <end position="231"/>
    </location>
</feature>
<dbReference type="EMBL" id="JADGKB010000075">
    <property type="protein sequence ID" value="KAJ3254948.1"/>
    <property type="molecule type" value="Genomic_DNA"/>
</dbReference>
<evidence type="ECO:0000256" key="6">
    <source>
        <dbReference type="ARBA" id="ARBA00023006"/>
    </source>
</evidence>
<dbReference type="GO" id="GO:0032446">
    <property type="term" value="P:protein modification by small protein conjugation"/>
    <property type="evidence" value="ECO:0007669"/>
    <property type="project" value="TreeGrafter"/>
</dbReference>
<evidence type="ECO:0000256" key="3">
    <source>
        <dbReference type="ARBA" id="ARBA00018730"/>
    </source>
</evidence>
<comment type="similarity">
    <text evidence="1">Belongs to the ATG7 family.</text>
</comment>
<evidence type="ECO:0000313" key="12">
    <source>
        <dbReference type="Proteomes" id="UP001210925"/>
    </source>
</evidence>
<evidence type="ECO:0000256" key="5">
    <source>
        <dbReference type="ARBA" id="ARBA00022927"/>
    </source>
</evidence>
<dbReference type="GO" id="GO:0000045">
    <property type="term" value="P:autophagosome assembly"/>
    <property type="evidence" value="ECO:0007669"/>
    <property type="project" value="TreeGrafter"/>
</dbReference>
<keyword evidence="5" id="KW-0653">Protein transport</keyword>
<gene>
    <name evidence="11" type="primary">ATG7</name>
    <name evidence="11" type="ORF">HK103_006745</name>
</gene>
<keyword evidence="12" id="KW-1185">Reference proteome</keyword>
<dbReference type="InterPro" id="IPR035985">
    <property type="entry name" value="Ubiquitin-activating_enz"/>
</dbReference>
<evidence type="ECO:0000313" key="11">
    <source>
        <dbReference type="EMBL" id="KAJ3254948.1"/>
    </source>
</evidence>
<dbReference type="InterPro" id="IPR045886">
    <property type="entry name" value="ThiF/MoeB/HesA"/>
</dbReference>
<evidence type="ECO:0000256" key="8">
    <source>
        <dbReference type="ARBA" id="ARBA00030242"/>
    </source>
</evidence>
<reference evidence="11" key="1">
    <citation type="submission" date="2020-05" db="EMBL/GenBank/DDBJ databases">
        <title>Phylogenomic resolution of chytrid fungi.</title>
        <authorList>
            <person name="Stajich J.E."/>
            <person name="Amses K."/>
            <person name="Simmons R."/>
            <person name="Seto K."/>
            <person name="Myers J."/>
            <person name="Bonds A."/>
            <person name="Quandt C.A."/>
            <person name="Barry K."/>
            <person name="Liu P."/>
            <person name="Grigoriev I."/>
            <person name="Longcore J.E."/>
            <person name="James T.Y."/>
        </authorList>
    </citation>
    <scope>NUCLEOTIDE SEQUENCE</scope>
    <source>
        <strain evidence="11">PLAUS21</strain>
    </source>
</reference>
<dbReference type="SUPFAM" id="SSF69572">
    <property type="entry name" value="Activating enzymes of the ubiquitin-like proteins"/>
    <property type="match status" value="1"/>
</dbReference>
<comment type="caution">
    <text evidence="11">The sequence shown here is derived from an EMBL/GenBank/DDBJ whole genome shotgun (WGS) entry which is preliminary data.</text>
</comment>
<proteinExistence type="inferred from homology"/>
<dbReference type="GO" id="GO:0015031">
    <property type="term" value="P:protein transport"/>
    <property type="evidence" value="ECO:0007669"/>
    <property type="project" value="UniProtKB-KW"/>
</dbReference>
<accession>A0AAD5UD44</accession>
<dbReference type="PANTHER" id="PTHR10953:SF3">
    <property type="entry name" value="UBIQUITIN-LIKE MODIFIER-ACTIVATING ENZYME ATG7"/>
    <property type="match status" value="1"/>
</dbReference>
<dbReference type="GO" id="GO:0019778">
    <property type="term" value="F:Atg12 activating enzyme activity"/>
    <property type="evidence" value="ECO:0007669"/>
    <property type="project" value="TreeGrafter"/>
</dbReference>
<evidence type="ECO:0000256" key="2">
    <source>
        <dbReference type="ARBA" id="ARBA00017647"/>
    </source>
</evidence>
<dbReference type="GO" id="GO:0000407">
    <property type="term" value="C:phagophore assembly site"/>
    <property type="evidence" value="ECO:0007669"/>
    <property type="project" value="TreeGrafter"/>
</dbReference>
<organism evidence="11 12">
    <name type="scientific">Boothiomyces macroporosus</name>
    <dbReference type="NCBI Taxonomy" id="261099"/>
    <lineage>
        <taxon>Eukaryota</taxon>
        <taxon>Fungi</taxon>
        <taxon>Fungi incertae sedis</taxon>
        <taxon>Chytridiomycota</taxon>
        <taxon>Chytridiomycota incertae sedis</taxon>
        <taxon>Chytridiomycetes</taxon>
        <taxon>Rhizophydiales</taxon>
        <taxon>Terramycetaceae</taxon>
        <taxon>Boothiomyces</taxon>
    </lineage>
</organism>
<evidence type="ECO:0000256" key="1">
    <source>
        <dbReference type="ARBA" id="ARBA00010931"/>
    </source>
</evidence>
<dbReference type="AlphaFoldDB" id="A0AAD5UD44"/>
<dbReference type="GO" id="GO:0000422">
    <property type="term" value="P:autophagy of mitochondrion"/>
    <property type="evidence" value="ECO:0007669"/>
    <property type="project" value="TreeGrafter"/>
</dbReference>
<keyword evidence="6" id="KW-0072">Autophagy</keyword>
<dbReference type="PANTHER" id="PTHR10953">
    <property type="entry name" value="UBIQUITIN-ACTIVATING ENZYME E1"/>
    <property type="match status" value="1"/>
</dbReference>
<dbReference type="Pfam" id="PF16420">
    <property type="entry name" value="ATG7_N"/>
    <property type="match status" value="1"/>
</dbReference>
<dbReference type="GO" id="GO:0006995">
    <property type="term" value="P:cellular response to nitrogen starvation"/>
    <property type="evidence" value="ECO:0007669"/>
    <property type="project" value="TreeGrafter"/>
</dbReference>
<name>A0AAD5UD44_9FUNG</name>
<dbReference type="GO" id="GO:0034727">
    <property type="term" value="P:piecemeal microautophagy of the nucleus"/>
    <property type="evidence" value="ECO:0007669"/>
    <property type="project" value="TreeGrafter"/>
</dbReference>
<dbReference type="Proteomes" id="UP001210925">
    <property type="component" value="Unassembled WGS sequence"/>
</dbReference>
<evidence type="ECO:0000256" key="4">
    <source>
        <dbReference type="ARBA" id="ARBA00022448"/>
    </source>
</evidence>
<dbReference type="FunFam" id="3.40.140.70:FF:000001">
    <property type="entry name" value="Ubiquitin-like modifier-activating enzyme atg7"/>
    <property type="match status" value="1"/>
</dbReference>
<sequence>MSILQFEPFSSQIDGTFWEKLGKLKIDYYKLDDSEKEIYGYYRGGERANDSVTALPARLFLSSGSFDKEHASFSVVSPGILKNTNTLNEFKDLDKNAFLKNASSKIWEAIKDGSVIDQPQLLVQFGLITFADLKKYKYYYWFNFPCLLPKNPFTYTKSQYLPEIYSESQLDQLKQAFHDFYDKAPNCNFFLYKSNGHVFGKLNEWSTFWSNTKDDQAWGVRHITFVDNGKVSYSNPVRQPLFTFEDCLDGGLPKAKAAAKRLSEVFPGVKAAGYDVSIPMPGHLVDAEIVTRANVEKLEQMVEDHDVVFLLTDSRESRWLPTVIGAKYKKIVINTALGFDSFLVMRHGMREIGENVDTRLGCYFCNDVVAPVDSLTDRTLDQQCTVTRPGLSAVAAGLAVELLASICNHPEGPWAPADQNVSVSDSANSTVLGVLPHQIRGFLSHFQNLVLVGAGYNKCSACSDPVLQQYEQDGIDFLIKAMKDSNYLEKVAGLDQMKMESENIDVDWDEDM</sequence>